<dbReference type="CDD" id="cd04480">
    <property type="entry name" value="RPA1_DBD_A_like"/>
    <property type="match status" value="1"/>
</dbReference>
<comment type="caution">
    <text evidence="3">The sequence shown here is derived from an EMBL/GenBank/DDBJ whole genome shotgun (WGS) entry which is preliminary data.</text>
</comment>
<evidence type="ECO:0000313" key="4">
    <source>
        <dbReference type="Proteomes" id="UP000824890"/>
    </source>
</evidence>
<dbReference type="Proteomes" id="UP000824890">
    <property type="component" value="Unassembled WGS sequence"/>
</dbReference>
<proteinExistence type="predicted"/>
<dbReference type="InterPro" id="IPR012340">
    <property type="entry name" value="NA-bd_OB-fold"/>
</dbReference>
<keyword evidence="4" id="KW-1185">Reference proteome</keyword>
<name>A0ABQ7XX60_BRANA</name>
<dbReference type="PANTHER" id="PTHR47165:SF4">
    <property type="entry name" value="OS03G0429900 PROTEIN"/>
    <property type="match status" value="1"/>
</dbReference>
<evidence type="ECO:0000256" key="1">
    <source>
        <dbReference type="SAM" id="MobiDB-lite"/>
    </source>
</evidence>
<protein>
    <recommendedName>
        <fullName evidence="2">Replication factor A C-terminal domain-containing protein</fullName>
    </recommendedName>
</protein>
<feature type="region of interest" description="Disordered" evidence="1">
    <location>
        <begin position="506"/>
        <end position="541"/>
    </location>
</feature>
<dbReference type="Pfam" id="PF08646">
    <property type="entry name" value="Rep_fac-A_C"/>
    <property type="match status" value="1"/>
</dbReference>
<dbReference type="Gene3D" id="2.40.50.140">
    <property type="entry name" value="Nucleic acid-binding proteins"/>
    <property type="match status" value="2"/>
</dbReference>
<dbReference type="EMBL" id="JAGKQM010000019">
    <property type="protein sequence ID" value="KAH0859857.1"/>
    <property type="molecule type" value="Genomic_DNA"/>
</dbReference>
<feature type="domain" description="Replication factor A C-terminal" evidence="2">
    <location>
        <begin position="362"/>
        <end position="504"/>
    </location>
</feature>
<feature type="compositionally biased region" description="Basic and acidic residues" evidence="1">
    <location>
        <begin position="521"/>
        <end position="533"/>
    </location>
</feature>
<gene>
    <name evidence="3" type="ORF">HID58_088118</name>
</gene>
<dbReference type="PANTHER" id="PTHR47165">
    <property type="entry name" value="OS03G0429900 PROTEIN"/>
    <property type="match status" value="1"/>
</dbReference>
<evidence type="ECO:0000313" key="3">
    <source>
        <dbReference type="EMBL" id="KAH0859857.1"/>
    </source>
</evidence>
<sequence>MATKPNGKSPITSDSDDNVIFFRDVSPGPHETQLRFRLIHFWEAWNPLKKTLIGIEMLLIDEQLRFRLIHFWEAWNPLKKTLIGIEMLLIDEQETVIQCFISPGRIERYLPKMKLGSVYKLNNFYGSRNKSVYRVSDHAVTVSFSWNSELSVLEDSPTHFDEDRFRFHSFEDFQASCDRKGDLYGFYRSIITYFVLFLLTRLMNNWIDIVGHKKLVNGQSFIGTPVLDEVEIARARHVLVHVQSHDGPVMKLYLWDQAAKEFCKKFKSYENTPTVLLVATVNTKSLGGTLALTSMSSSLFFYGLRCPTYDRLLRLCLLLCLRLGSNPQSAEEVNAEVVTKRETLTIGEIFSYIKQGSTKEAFFEWTATIDDVVHGSTWYYISCSGCHTKVTKGPTSLMCLKCGKVNISGVAQYRAQISVYDNSEQAVFVLLGDAGFELTGKHASELVSNYFEANGNQGVTQEVPVPEALLSTISQKHKFCVKVTKHNLDGKSRSLTVTKILHLDTPPVTEASEGNNNSAEGSKRTNDIDEMGKAKRLKRGK</sequence>
<dbReference type="InterPro" id="IPR013955">
    <property type="entry name" value="Rep_factor-A_C"/>
</dbReference>
<accession>A0ABQ7XX60</accession>
<reference evidence="3 4" key="1">
    <citation type="submission" date="2021-05" db="EMBL/GenBank/DDBJ databases">
        <title>Genome Assembly of Synthetic Allotetraploid Brassica napus Reveals Homoeologous Exchanges between Subgenomes.</title>
        <authorList>
            <person name="Davis J.T."/>
        </authorList>
    </citation>
    <scope>NUCLEOTIDE SEQUENCE [LARGE SCALE GENOMIC DNA]</scope>
    <source>
        <strain evidence="4">cv. Da-Ae</strain>
        <tissue evidence="3">Seedling</tissue>
    </source>
</reference>
<dbReference type="SUPFAM" id="SSF50249">
    <property type="entry name" value="Nucleic acid-binding proteins"/>
    <property type="match status" value="2"/>
</dbReference>
<organism evidence="3 4">
    <name type="scientific">Brassica napus</name>
    <name type="common">Rape</name>
    <dbReference type="NCBI Taxonomy" id="3708"/>
    <lineage>
        <taxon>Eukaryota</taxon>
        <taxon>Viridiplantae</taxon>
        <taxon>Streptophyta</taxon>
        <taxon>Embryophyta</taxon>
        <taxon>Tracheophyta</taxon>
        <taxon>Spermatophyta</taxon>
        <taxon>Magnoliopsida</taxon>
        <taxon>eudicotyledons</taxon>
        <taxon>Gunneridae</taxon>
        <taxon>Pentapetalae</taxon>
        <taxon>rosids</taxon>
        <taxon>malvids</taxon>
        <taxon>Brassicales</taxon>
        <taxon>Brassicaceae</taxon>
        <taxon>Brassiceae</taxon>
        <taxon>Brassica</taxon>
    </lineage>
</organism>
<evidence type="ECO:0000259" key="2">
    <source>
        <dbReference type="Pfam" id="PF08646"/>
    </source>
</evidence>